<dbReference type="GeneID" id="921726"/>
<accession>Q94MU2</accession>
<evidence type="ECO:0000313" key="2">
    <source>
        <dbReference type="Proteomes" id="UP000002093"/>
    </source>
</evidence>
<evidence type="ECO:0000313" key="1">
    <source>
        <dbReference type="EMBL" id="AAK94362.1"/>
    </source>
</evidence>
<name>Q94MU2_9CAUD</name>
<organism evidence="1 2">
    <name type="scientific">Myxococcus phage Mx8</name>
    <dbReference type="NCBI Taxonomy" id="49964"/>
    <lineage>
        <taxon>Viruses</taxon>
        <taxon>Duplodnaviria</taxon>
        <taxon>Heunggongvirae</taxon>
        <taxon>Uroviricota</taxon>
        <taxon>Caudoviricetes</taxon>
        <taxon>Myxoctovirus</taxon>
        <taxon>Myxoctovirus Mx8</taxon>
    </lineage>
</organism>
<reference evidence="1 2" key="1">
    <citation type="submission" date="2001-06" db="EMBL/GenBank/DDBJ databases">
        <title>Genome organization of temperate Myxococcus phage Mx8.</title>
        <authorList>
            <person name="Youderian P."/>
            <person name="Walthers D."/>
            <person name="Salmi D."/>
            <person name="Magrini V."/>
            <person name="Hartzell P.L."/>
        </authorList>
    </citation>
    <scope>NUCLEOTIDE SEQUENCE [LARGE SCALE GENOMIC DNA]</scope>
</reference>
<dbReference type="KEGG" id="vg:921726"/>
<proteinExistence type="predicted"/>
<keyword evidence="2" id="KW-1185">Reference proteome</keyword>
<dbReference type="EMBL" id="AF396866">
    <property type="protein sequence ID" value="AAK94362.1"/>
    <property type="molecule type" value="Genomic_DNA"/>
</dbReference>
<dbReference type="RefSeq" id="NP_203441.1">
    <property type="nucleotide sequence ID" value="NC_003085.1"/>
</dbReference>
<dbReference type="Proteomes" id="UP000002093">
    <property type="component" value="Segment"/>
</dbReference>
<sequence>MTPRHKWGTTESQALGEQVERCSRCQTERVRDTSTKSLFLFRRGHAKPPNGRPLDEHWSAFKASVTPVCVEVAP</sequence>
<protein>
    <submittedName>
        <fullName evidence="1">p27</fullName>
    </submittedName>
</protein>